<dbReference type="CDD" id="cd00093">
    <property type="entry name" value="HTH_XRE"/>
    <property type="match status" value="1"/>
</dbReference>
<dbReference type="Gene3D" id="2.10.109.10">
    <property type="entry name" value="Umud Fragment, subunit A"/>
    <property type="match status" value="1"/>
</dbReference>
<dbReference type="InterPro" id="IPR001387">
    <property type="entry name" value="Cro/C1-type_HTH"/>
</dbReference>
<proteinExistence type="predicted"/>
<dbReference type="InterPro" id="IPR010982">
    <property type="entry name" value="Lambda_DNA-bd_dom_sf"/>
</dbReference>
<dbReference type="EMBL" id="JBBEUB010000009">
    <property type="protein sequence ID" value="MEJ2905037.1"/>
    <property type="molecule type" value="Genomic_DNA"/>
</dbReference>
<dbReference type="Proteomes" id="UP001378956">
    <property type="component" value="Unassembled WGS sequence"/>
</dbReference>
<accession>A0ABU8NS09</accession>
<evidence type="ECO:0000313" key="2">
    <source>
        <dbReference type="EMBL" id="MEJ2905037.1"/>
    </source>
</evidence>
<dbReference type="SMART" id="SM00530">
    <property type="entry name" value="HTH_XRE"/>
    <property type="match status" value="1"/>
</dbReference>
<reference evidence="2 3" key="1">
    <citation type="submission" date="2024-03" db="EMBL/GenBank/DDBJ databases">
        <title>Sequence of Lycoming College Course Isolates.</title>
        <authorList>
            <person name="Plotts O."/>
            <person name="Newman J."/>
        </authorList>
    </citation>
    <scope>NUCLEOTIDE SEQUENCE [LARGE SCALE GENOMIC DNA]</scope>
    <source>
        <strain evidence="2 3">CJB-3</strain>
    </source>
</reference>
<feature type="domain" description="HTH cro/C1-type" evidence="1">
    <location>
        <begin position="6"/>
        <end position="64"/>
    </location>
</feature>
<organism evidence="2 3">
    <name type="scientific">Pedobacter panaciterrae</name>
    <dbReference type="NCBI Taxonomy" id="363849"/>
    <lineage>
        <taxon>Bacteria</taxon>
        <taxon>Pseudomonadati</taxon>
        <taxon>Bacteroidota</taxon>
        <taxon>Sphingobacteriia</taxon>
        <taxon>Sphingobacteriales</taxon>
        <taxon>Sphingobacteriaceae</taxon>
        <taxon>Pedobacter</taxon>
    </lineage>
</organism>
<name>A0ABU8NS09_9SPHI</name>
<gene>
    <name evidence="2" type="ORF">WAE58_21510</name>
</gene>
<evidence type="ECO:0000259" key="1">
    <source>
        <dbReference type="SMART" id="SM00530"/>
    </source>
</evidence>
<keyword evidence="3" id="KW-1185">Reference proteome</keyword>
<comment type="caution">
    <text evidence="2">The sequence shown here is derived from an EMBL/GenBank/DDBJ whole genome shotgun (WGS) entry which is preliminary data.</text>
</comment>
<evidence type="ECO:0000313" key="3">
    <source>
        <dbReference type="Proteomes" id="UP001378956"/>
    </source>
</evidence>
<sequence>MTENQRLKIAMKELGFSTQKEFATVLNVQQGSLSDILRSKEGVGVSNNIADKLEILYGINKTWLKTGEGEMISTSHKQNIQTRNNAKPLHEVHYPIEPGESPFIDMGNGQFTMLIPFVDEYAYASFPGGFRDPEYIEEKLRRVSITVNKQHSGRYFAFEIIGDSMENYESKEFAKKSIAEGSIVVARELERDNWKYKLHSHNWDVFIFIHSEYGIACKTILDQNIAEGTIKLGSFNPDKKRHKDFEWHIKDIQGIFNVVRVIQEL</sequence>
<protein>
    <submittedName>
        <fullName evidence="2">Helix-turn-helix transcriptional regulator</fullName>
    </submittedName>
</protein>
<dbReference type="RefSeq" id="WP_337717499.1">
    <property type="nucleotide sequence ID" value="NZ_JBBEUB010000009.1"/>
</dbReference>
<dbReference type="Gene3D" id="1.10.260.40">
    <property type="entry name" value="lambda repressor-like DNA-binding domains"/>
    <property type="match status" value="1"/>
</dbReference>